<dbReference type="AlphaFoldDB" id="A0A2W5AAW6"/>
<comment type="caution">
    <text evidence="3">The sequence shown here is derived from an EMBL/GenBank/DDBJ whole genome shotgun (WGS) entry which is preliminary data.</text>
</comment>
<dbReference type="Gene3D" id="2.60.40.10">
    <property type="entry name" value="Immunoglobulins"/>
    <property type="match status" value="2"/>
</dbReference>
<dbReference type="Gene3D" id="2.60.120.1440">
    <property type="match status" value="1"/>
</dbReference>
<dbReference type="Pfam" id="PF04773">
    <property type="entry name" value="FecR"/>
    <property type="match status" value="1"/>
</dbReference>
<name>A0A2W5AAW6_9SPHN</name>
<dbReference type="InterPro" id="IPR013783">
    <property type="entry name" value="Ig-like_fold"/>
</dbReference>
<evidence type="ECO:0000256" key="1">
    <source>
        <dbReference type="SAM" id="SignalP"/>
    </source>
</evidence>
<organism evidence="3 4">
    <name type="scientific">Sphingomonas sanxanigenens</name>
    <dbReference type="NCBI Taxonomy" id="397260"/>
    <lineage>
        <taxon>Bacteria</taxon>
        <taxon>Pseudomonadati</taxon>
        <taxon>Pseudomonadota</taxon>
        <taxon>Alphaproteobacteria</taxon>
        <taxon>Sphingomonadales</taxon>
        <taxon>Sphingomonadaceae</taxon>
        <taxon>Sphingomonas</taxon>
    </lineage>
</organism>
<dbReference type="Proteomes" id="UP000249066">
    <property type="component" value="Unassembled WGS sequence"/>
</dbReference>
<evidence type="ECO:0000259" key="2">
    <source>
        <dbReference type="PROSITE" id="PS51782"/>
    </source>
</evidence>
<dbReference type="InterPro" id="IPR036779">
    <property type="entry name" value="LysM_dom_sf"/>
</dbReference>
<feature type="domain" description="LysM" evidence="2">
    <location>
        <begin position="23"/>
        <end position="70"/>
    </location>
</feature>
<dbReference type="Pfam" id="PF01476">
    <property type="entry name" value="LysM"/>
    <property type="match status" value="1"/>
</dbReference>
<protein>
    <submittedName>
        <fullName evidence="3">Peptidoglycan-binding protein</fullName>
    </submittedName>
</protein>
<accession>A0A2W5AAW6</accession>
<dbReference type="InterPro" id="IPR006860">
    <property type="entry name" value="FecR"/>
</dbReference>
<dbReference type="PIRSF" id="PIRSF029644">
    <property type="entry name" value="UCP029644"/>
    <property type="match status" value="1"/>
</dbReference>
<evidence type="ECO:0000313" key="3">
    <source>
        <dbReference type="EMBL" id="PZO91730.1"/>
    </source>
</evidence>
<keyword evidence="1" id="KW-0732">Signal</keyword>
<dbReference type="InterPro" id="IPR018392">
    <property type="entry name" value="LysM"/>
</dbReference>
<feature type="signal peptide" evidence="1">
    <location>
        <begin position="1"/>
        <end position="18"/>
    </location>
</feature>
<dbReference type="InterPro" id="IPR016930">
    <property type="entry name" value="UCP029644"/>
</dbReference>
<proteinExistence type="predicted"/>
<dbReference type="PROSITE" id="PS51782">
    <property type="entry name" value="LYSM"/>
    <property type="match status" value="1"/>
</dbReference>
<dbReference type="SMART" id="SM00257">
    <property type="entry name" value="LysM"/>
    <property type="match status" value="1"/>
</dbReference>
<dbReference type="EMBL" id="QFNN01000005">
    <property type="protein sequence ID" value="PZO91730.1"/>
    <property type="molecule type" value="Genomic_DNA"/>
</dbReference>
<dbReference type="PANTHER" id="PTHR38731">
    <property type="entry name" value="LIPL45-RELATED LIPOPROTEIN-RELATED"/>
    <property type="match status" value="1"/>
</dbReference>
<evidence type="ECO:0000313" key="4">
    <source>
        <dbReference type="Proteomes" id="UP000249066"/>
    </source>
</evidence>
<dbReference type="PANTHER" id="PTHR38731:SF1">
    <property type="entry name" value="FECR PROTEIN DOMAIN-CONTAINING PROTEIN"/>
    <property type="match status" value="1"/>
</dbReference>
<reference evidence="3 4" key="1">
    <citation type="submission" date="2017-08" db="EMBL/GenBank/DDBJ databases">
        <title>Infants hospitalized years apart are colonized by the same room-sourced microbial strains.</title>
        <authorList>
            <person name="Brooks B."/>
            <person name="Olm M.R."/>
            <person name="Firek B.A."/>
            <person name="Baker R."/>
            <person name="Thomas B.C."/>
            <person name="Morowitz M.J."/>
            <person name="Banfield J.F."/>
        </authorList>
    </citation>
    <scope>NUCLEOTIDE SEQUENCE [LARGE SCALE GENOMIC DNA]</scope>
    <source>
        <strain evidence="3">S2_018_000_R2_101</strain>
    </source>
</reference>
<dbReference type="Gene3D" id="3.10.350.10">
    <property type="entry name" value="LysM domain"/>
    <property type="match status" value="1"/>
</dbReference>
<feature type="chain" id="PRO_5016021946" evidence="1">
    <location>
        <begin position="19"/>
        <end position="431"/>
    </location>
</feature>
<sequence>MIALIPALLLAGAAQAAAAEPVVVYTAKAGDNLYTLGARYFDRMSDVATVQRLNRIANPYRIPVGTRIRIPHAVLRQSAVPAKVAAFSGPVSIGAPGKLAPAVLGMTVNEADRIETGERGHATLRLADGSLVSIPSQSAVQIARMRQTALIGSVDRLFTLSGGGLRARVTPMTNGESRFRVSTPTAVAAVRGTMFATSYDPATQATLTGVTEGKVELTDAASHRMLALPTGFGAHAGDEAPHPLLAAPELVDGGRIQNQPRLAFAVKPEAGANGYALSIARDAGFIDVLDEARSATPEASFDSLPTGTYFVRAAVIDASGIEGMASTYGFQRRLNSLSASVEGSGKGRRREYLFRWTGLGDGAHQYRFQLSTHADGSQPMIDRIGLTGDRLIVTDLPVGDYYWRVMSVQFADGQANGAWAATETLHIEARD</sequence>
<gene>
    <name evidence="3" type="ORF">DI623_02165</name>
</gene>